<name>A0ABX7T777_9SPHN</name>
<gene>
    <name evidence="1" type="ORF">J4G78_08015</name>
</gene>
<reference evidence="1 2" key="1">
    <citation type="submission" date="2021-03" db="EMBL/GenBank/DDBJ databases">
        <title>Complete genome of Parasphingorhabdus_sp.JHSY0214.</title>
        <authorList>
            <person name="Yoo J.H."/>
            <person name="Bae J.W."/>
        </authorList>
    </citation>
    <scope>NUCLEOTIDE SEQUENCE [LARGE SCALE GENOMIC DNA]</scope>
    <source>
        <strain evidence="1 2">JHSY0214</strain>
    </source>
</reference>
<accession>A0ABX7T777</accession>
<sequence>MPKHLLLLPVITCLLSCSPSTGKAGSIAEKPSIVEATVQERLMPMTIMPVADALDRPFRPLYARSPDGPQIAVLDGNPDSGPSFTLFRYGRDYKGSGNLHFHTHDYHLWLIEGELKHWDAEGNEDTAPVLRPGSYVHQPGQRLHAANCVADRCTAYVIFDGPIETGFPENR</sequence>
<organism evidence="1 2">
    <name type="scientific">Parasphingorhabdus cellanae</name>
    <dbReference type="NCBI Taxonomy" id="2806553"/>
    <lineage>
        <taxon>Bacteria</taxon>
        <taxon>Pseudomonadati</taxon>
        <taxon>Pseudomonadota</taxon>
        <taxon>Alphaproteobacteria</taxon>
        <taxon>Sphingomonadales</taxon>
        <taxon>Sphingomonadaceae</taxon>
        <taxon>Parasphingorhabdus</taxon>
    </lineage>
</organism>
<dbReference type="EMBL" id="CP071794">
    <property type="protein sequence ID" value="QTD57459.1"/>
    <property type="molecule type" value="Genomic_DNA"/>
</dbReference>
<dbReference type="RefSeq" id="WP_207989939.1">
    <property type="nucleotide sequence ID" value="NZ_CP071794.1"/>
</dbReference>
<dbReference type="SUPFAM" id="SSF51182">
    <property type="entry name" value="RmlC-like cupins"/>
    <property type="match status" value="1"/>
</dbReference>
<dbReference type="Gene3D" id="2.60.120.10">
    <property type="entry name" value="Jelly Rolls"/>
    <property type="match status" value="1"/>
</dbReference>
<keyword evidence="2" id="KW-1185">Reference proteome</keyword>
<evidence type="ECO:0000313" key="2">
    <source>
        <dbReference type="Proteomes" id="UP000663923"/>
    </source>
</evidence>
<dbReference type="InterPro" id="IPR014710">
    <property type="entry name" value="RmlC-like_jellyroll"/>
</dbReference>
<dbReference type="Proteomes" id="UP000663923">
    <property type="component" value="Chromosome"/>
</dbReference>
<dbReference type="InterPro" id="IPR011051">
    <property type="entry name" value="RmlC_Cupin_sf"/>
</dbReference>
<proteinExistence type="predicted"/>
<evidence type="ECO:0008006" key="3">
    <source>
        <dbReference type="Google" id="ProtNLM"/>
    </source>
</evidence>
<evidence type="ECO:0000313" key="1">
    <source>
        <dbReference type="EMBL" id="QTD57459.1"/>
    </source>
</evidence>
<protein>
    <recommendedName>
        <fullName evidence="3">Cupin 2 conserved barrel domain-containing protein</fullName>
    </recommendedName>
</protein>